<dbReference type="InterPro" id="IPR043502">
    <property type="entry name" value="DNA/RNA_pol_sf"/>
</dbReference>
<evidence type="ECO:0000313" key="7">
    <source>
        <dbReference type="Proteomes" id="UP001172708"/>
    </source>
</evidence>
<evidence type="ECO:0000256" key="2">
    <source>
        <dbReference type="ARBA" id="ARBA00022763"/>
    </source>
</evidence>
<organism evidence="6 7">
    <name type="scientific">Demequina muriae</name>
    <dbReference type="NCBI Taxonomy" id="3051664"/>
    <lineage>
        <taxon>Bacteria</taxon>
        <taxon>Bacillati</taxon>
        <taxon>Actinomycetota</taxon>
        <taxon>Actinomycetes</taxon>
        <taxon>Micrococcales</taxon>
        <taxon>Demequinaceae</taxon>
        <taxon>Demequina</taxon>
    </lineage>
</organism>
<feature type="compositionally biased region" description="Basic and acidic residues" evidence="4">
    <location>
        <begin position="1"/>
        <end position="19"/>
    </location>
</feature>
<dbReference type="SUPFAM" id="SSF56672">
    <property type="entry name" value="DNA/RNA polymerases"/>
    <property type="match status" value="1"/>
</dbReference>
<name>A0ABT8GD55_9MICO</name>
<dbReference type="PANTHER" id="PTHR35369:SF2">
    <property type="entry name" value="BLR3025 PROTEIN"/>
    <property type="match status" value="1"/>
</dbReference>
<dbReference type="Gene3D" id="3.30.70.270">
    <property type="match status" value="1"/>
</dbReference>
<dbReference type="Gene3D" id="3.40.1170.60">
    <property type="match status" value="1"/>
</dbReference>
<proteinExistence type="inferred from homology"/>
<dbReference type="InterPro" id="IPR001126">
    <property type="entry name" value="UmuC"/>
</dbReference>
<keyword evidence="7" id="KW-1185">Reference proteome</keyword>
<evidence type="ECO:0000256" key="4">
    <source>
        <dbReference type="SAM" id="MobiDB-lite"/>
    </source>
</evidence>
<evidence type="ECO:0000313" key="6">
    <source>
        <dbReference type="EMBL" id="MDN4479358.1"/>
    </source>
</evidence>
<protein>
    <submittedName>
        <fullName evidence="6">DNA polymerase Y family protein</fullName>
    </submittedName>
</protein>
<evidence type="ECO:0000256" key="1">
    <source>
        <dbReference type="ARBA" id="ARBA00010945"/>
    </source>
</evidence>
<gene>
    <name evidence="6" type="ORF">QQX02_00275</name>
</gene>
<dbReference type="PANTHER" id="PTHR35369">
    <property type="entry name" value="BLR3025 PROTEIN-RELATED"/>
    <property type="match status" value="1"/>
</dbReference>
<evidence type="ECO:0000256" key="3">
    <source>
        <dbReference type="ARBA" id="ARBA00025589"/>
    </source>
</evidence>
<dbReference type="Pfam" id="PF00817">
    <property type="entry name" value="IMS"/>
    <property type="match status" value="1"/>
</dbReference>
<feature type="region of interest" description="Disordered" evidence="4">
    <location>
        <begin position="1"/>
        <end position="28"/>
    </location>
</feature>
<reference evidence="6" key="1">
    <citation type="submission" date="2023-06" db="EMBL/GenBank/DDBJ databases">
        <title>Egi l300058.</title>
        <authorList>
            <person name="Gao L."/>
            <person name="Fang B.-Z."/>
            <person name="Li W.-J."/>
        </authorList>
    </citation>
    <scope>NUCLEOTIDE SEQUENCE</scope>
    <source>
        <strain evidence="6">EGI L300058</strain>
    </source>
</reference>
<sequence length="590" mass="62650">MSEMVSRRAGGDGAPRADARAGAASSAQSGPVATVRRAVLWVPDWPVVAAMSEAGIGADTPAAVLHGRGMMAVSAAARAAGVRRGMRKRLAQRACPDLVILPHDEGRDSRVFETVAAAAEDVVSGVEISRPGLLMIPADGAARFHGSEAALAEALVNSVAELAGCESAVGAADGLLAAILAARASELVPPGTSREYLAGVPVGVLPLAAMERRQREQVEDLVGVLVRLGLTSLSDFTSLPAGDVLARFGPVGRWAHRIGRGEDVRPPVLRRSEDDIAVRYEFEEPAQRVEQLALVAGHVAQQLDTALLEAGVRCGRVRISAATEQGDLLERVWRTDVGSRSGAFSRHMTDRVRWQLEGWLSGTGSGPEPAPLTALGLTAEDVVPLGSEQAYLWGGVSGSDSRAQRTLERVQSLLGPDAVLAVREQGGRSPRDRVLALPWGQEATPTRRIEHPWPGRIPDPAPATVLPLPEPLQVLDAGGAPVRIDRRLAMSAPPTWVRLQVDPRDERAAAARRHPSSGHVGRGEDGPTWGLAQPVEAWAGPWPVVERWWSQDSSRRACLQIALRRPDGRPGQAVLASFTAGAWVLEAVYD</sequence>
<dbReference type="EMBL" id="JAUHQA010000001">
    <property type="protein sequence ID" value="MDN4479358.1"/>
    <property type="molecule type" value="Genomic_DNA"/>
</dbReference>
<dbReference type="InterPro" id="IPR050356">
    <property type="entry name" value="SulA_CellDiv_inhibitor"/>
</dbReference>
<evidence type="ECO:0000259" key="5">
    <source>
        <dbReference type="PROSITE" id="PS50173"/>
    </source>
</evidence>
<dbReference type="Proteomes" id="UP001172708">
    <property type="component" value="Unassembled WGS sequence"/>
</dbReference>
<dbReference type="RefSeq" id="WP_301140482.1">
    <property type="nucleotide sequence ID" value="NZ_JAUHQA010000001.1"/>
</dbReference>
<accession>A0ABT8GD55</accession>
<comment type="function">
    <text evidence="3">Poorly processive, error-prone DNA polymerase involved in untargeted mutagenesis. Copies undamaged DNA at stalled replication forks, which arise in vivo from mismatched or misaligned primer ends. These misaligned primers can be extended by PolIV. Exhibits no 3'-5' exonuclease (proofreading) activity. May be involved in translesional synthesis, in conjunction with the beta clamp from PolIII.</text>
</comment>
<feature type="domain" description="UmuC" evidence="5">
    <location>
        <begin position="61"/>
        <end position="186"/>
    </location>
</feature>
<comment type="caution">
    <text evidence="6">The sequence shown here is derived from an EMBL/GenBank/DDBJ whole genome shotgun (WGS) entry which is preliminary data.</text>
</comment>
<comment type="similarity">
    <text evidence="1">Belongs to the DNA polymerase type-Y family.</text>
</comment>
<keyword evidence="2" id="KW-0227">DNA damage</keyword>
<dbReference type="PROSITE" id="PS50173">
    <property type="entry name" value="UMUC"/>
    <property type="match status" value="1"/>
</dbReference>
<dbReference type="InterPro" id="IPR043128">
    <property type="entry name" value="Rev_trsase/Diguanyl_cyclase"/>
</dbReference>